<dbReference type="PANTHER" id="PTHR43215:SF14">
    <property type="entry name" value="RADIAL SPOKE HEAD 1 HOMOLOG"/>
    <property type="match status" value="1"/>
</dbReference>
<keyword evidence="1" id="KW-0677">Repeat</keyword>
<protein>
    <submittedName>
        <fullName evidence="3">MORN repeat domain containing protein, putative</fullName>
    </submittedName>
</protein>
<dbReference type="AlphaFoldDB" id="A0A061DCS1"/>
<name>A0A061DCS1_BABBI</name>
<evidence type="ECO:0000256" key="2">
    <source>
        <dbReference type="SAM" id="MobiDB-lite"/>
    </source>
</evidence>
<proteinExistence type="predicted"/>
<evidence type="ECO:0000313" key="3">
    <source>
        <dbReference type="EMBL" id="CDR97967.1"/>
    </source>
</evidence>
<dbReference type="Gene3D" id="2.20.110.10">
    <property type="entry name" value="Histone H3 K4-specific methyltransferase SET7/9 N-terminal domain"/>
    <property type="match status" value="3"/>
</dbReference>
<evidence type="ECO:0000256" key="1">
    <source>
        <dbReference type="ARBA" id="ARBA00022737"/>
    </source>
</evidence>
<keyword evidence="4" id="KW-1185">Reference proteome</keyword>
<dbReference type="GeneID" id="24566508"/>
<organism evidence="3 4">
    <name type="scientific">Babesia bigemina</name>
    <dbReference type="NCBI Taxonomy" id="5866"/>
    <lineage>
        <taxon>Eukaryota</taxon>
        <taxon>Sar</taxon>
        <taxon>Alveolata</taxon>
        <taxon>Apicomplexa</taxon>
        <taxon>Aconoidasida</taxon>
        <taxon>Piroplasmida</taxon>
        <taxon>Babesiidae</taxon>
        <taxon>Babesia</taxon>
    </lineage>
</organism>
<dbReference type="PANTHER" id="PTHR43215">
    <property type="entry name" value="RADIAL SPOKE HEAD 1 HOMOLOG"/>
    <property type="match status" value="1"/>
</dbReference>
<sequence length="353" mass="38490">MGSGNGVLGCLRCHGRRAVDEKRVRSSVVENGSPKPQATARPIQPEPDVTPVKEEPVPAESPKGFELTGFVSNDAGEWDDKALASLLGGQPTKLDELSDVDAGAGPVQRVPVVLRDGSVYSGQWLGRARHGMGKHFAMDGSRYVGSFANDLYEGEGEVKYINGDSFRGIFKGGMRNGKGVMTYANGDMFDGNWRNNVRHGFGVERFADGSVYMGMFNNNKREGVGELKMSNGVLYEGTFDNDVTGKGRMVWPTGESYVGEFKNGYKHRYGVTTYRSGPVLSEKGTYAMGRMHGLFECVMRDGHVLRFMYKNGKLMEDVTNKKKAGKLMAPPPVPEVEAGGLVLVDELPDNKVV</sequence>
<dbReference type="OrthoDB" id="203073at2759"/>
<dbReference type="SUPFAM" id="SSF82185">
    <property type="entry name" value="Histone H3 K4-specific methyltransferase SET7/9 N-terminal domain"/>
    <property type="match status" value="2"/>
</dbReference>
<dbReference type="KEGG" id="bbig:BBBOND_0404540"/>
<dbReference type="OMA" id="DNTQDDQ"/>
<dbReference type="SMART" id="SM00698">
    <property type="entry name" value="MORN"/>
    <property type="match status" value="7"/>
</dbReference>
<gene>
    <name evidence="3" type="ORF">BBBOND_0404540</name>
</gene>
<dbReference type="EMBL" id="LK391711">
    <property type="protein sequence ID" value="CDR97967.1"/>
    <property type="molecule type" value="Genomic_DNA"/>
</dbReference>
<dbReference type="Pfam" id="PF02493">
    <property type="entry name" value="MORN"/>
    <property type="match status" value="7"/>
</dbReference>
<evidence type="ECO:0000313" key="4">
    <source>
        <dbReference type="Proteomes" id="UP000033188"/>
    </source>
</evidence>
<dbReference type="VEuPathDB" id="PiroplasmaDB:BBBOND_0404540"/>
<accession>A0A061DCS1</accession>
<dbReference type="InterPro" id="IPR003409">
    <property type="entry name" value="MORN"/>
</dbReference>
<feature type="region of interest" description="Disordered" evidence="2">
    <location>
        <begin position="21"/>
        <end position="65"/>
    </location>
</feature>
<dbReference type="RefSeq" id="XP_012770153.1">
    <property type="nucleotide sequence ID" value="XM_012914699.1"/>
</dbReference>
<dbReference type="Proteomes" id="UP000033188">
    <property type="component" value="Chromosome 5"/>
</dbReference>
<dbReference type="STRING" id="5866.A0A061DCS1"/>
<reference evidence="4" key="1">
    <citation type="journal article" date="2014" name="Nucleic Acids Res.">
        <title>The evolutionary dynamics of variant antigen genes in Babesia reveal a history of genomic innovation underlying host-parasite interaction.</title>
        <authorList>
            <person name="Jackson A.P."/>
            <person name="Otto T.D."/>
            <person name="Darby A."/>
            <person name="Ramaprasad A."/>
            <person name="Xia D."/>
            <person name="Echaide I.E."/>
            <person name="Farber M."/>
            <person name="Gahlot S."/>
            <person name="Gamble J."/>
            <person name="Gupta D."/>
            <person name="Gupta Y."/>
            <person name="Jackson L."/>
            <person name="Malandrin L."/>
            <person name="Malas T.B."/>
            <person name="Moussa E."/>
            <person name="Nair M."/>
            <person name="Reid A.J."/>
            <person name="Sanders M."/>
            <person name="Sharma J."/>
            <person name="Tracey A."/>
            <person name="Quail M.A."/>
            <person name="Weir W."/>
            <person name="Wastling J.M."/>
            <person name="Hall N."/>
            <person name="Willadsen P."/>
            <person name="Lingelbach K."/>
            <person name="Shiels B."/>
            <person name="Tait A."/>
            <person name="Berriman M."/>
            <person name="Allred D.R."/>
            <person name="Pain A."/>
        </authorList>
    </citation>
    <scope>NUCLEOTIDE SEQUENCE [LARGE SCALE GENOMIC DNA]</scope>
    <source>
        <strain evidence="4">Bond</strain>
    </source>
</reference>